<protein>
    <submittedName>
        <fullName evidence="1">Uncharacterized protein</fullName>
    </submittedName>
</protein>
<evidence type="ECO:0000313" key="1">
    <source>
        <dbReference type="EMBL" id="PYE51534.1"/>
    </source>
</evidence>
<organism evidence="1 2">
    <name type="scientific">Paenibacillus barcinonensis</name>
    <dbReference type="NCBI Taxonomy" id="198119"/>
    <lineage>
        <taxon>Bacteria</taxon>
        <taxon>Bacillati</taxon>
        <taxon>Bacillota</taxon>
        <taxon>Bacilli</taxon>
        <taxon>Bacillales</taxon>
        <taxon>Paenibacillaceae</taxon>
        <taxon>Paenibacillus</taxon>
    </lineage>
</organism>
<dbReference type="AlphaFoldDB" id="A0A2V4VEN4"/>
<reference evidence="1 2" key="1">
    <citation type="submission" date="2018-06" db="EMBL/GenBank/DDBJ databases">
        <title>Genomic Encyclopedia of Type Strains, Phase III (KMG-III): the genomes of soil and plant-associated and newly described type strains.</title>
        <authorList>
            <person name="Whitman W."/>
        </authorList>
    </citation>
    <scope>NUCLEOTIDE SEQUENCE [LARGE SCALE GENOMIC DNA]</scope>
    <source>
        <strain evidence="1 2">CECT 7022</strain>
    </source>
</reference>
<evidence type="ECO:0000313" key="2">
    <source>
        <dbReference type="Proteomes" id="UP000247790"/>
    </source>
</evidence>
<accession>A0A2V4VEN4</accession>
<proteinExistence type="predicted"/>
<comment type="caution">
    <text evidence="1">The sequence shown here is derived from an EMBL/GenBank/DDBJ whole genome shotgun (WGS) entry which is preliminary data.</text>
</comment>
<sequence length="62" mass="7460">MKIICKDNFNRESENDNLICENVSEYYGNMIVDILNEKLSGDHSSDYYELVDNDYELYRWEP</sequence>
<gene>
    <name evidence="1" type="ORF">DFQ00_102328</name>
</gene>
<dbReference type="EMBL" id="QJSW01000002">
    <property type="protein sequence ID" value="PYE51534.1"/>
    <property type="molecule type" value="Genomic_DNA"/>
</dbReference>
<name>A0A2V4VEN4_PAEBA</name>
<dbReference type="Proteomes" id="UP000247790">
    <property type="component" value="Unassembled WGS sequence"/>
</dbReference>